<evidence type="ECO:0000256" key="2">
    <source>
        <dbReference type="PROSITE-ProRule" id="PRU00335"/>
    </source>
</evidence>
<reference evidence="4 5" key="1">
    <citation type="submission" date="2016-10" db="EMBL/GenBank/DDBJ databases">
        <authorList>
            <person name="de Groot N.N."/>
        </authorList>
    </citation>
    <scope>NUCLEOTIDE SEQUENCE [LARGE SCALE GENOMIC DNA]</scope>
    <source>
        <strain evidence="4 5">S5-249</strain>
    </source>
</reference>
<keyword evidence="5" id="KW-1185">Reference proteome</keyword>
<accession>A0A1I6KHV9</accession>
<dbReference type="InterPro" id="IPR041586">
    <property type="entry name" value="PsrA_TetR_C"/>
</dbReference>
<dbReference type="PANTHER" id="PTHR30055:SF235">
    <property type="entry name" value="TRANSCRIPTIONAL REGULATORY PROTEIN"/>
    <property type="match status" value="1"/>
</dbReference>
<evidence type="ECO:0000256" key="1">
    <source>
        <dbReference type="ARBA" id="ARBA00023125"/>
    </source>
</evidence>
<evidence type="ECO:0000313" key="5">
    <source>
        <dbReference type="Proteomes" id="UP000198824"/>
    </source>
</evidence>
<dbReference type="STRING" id="1166337.SAMN05192580_1760"/>
<dbReference type="InterPro" id="IPR009057">
    <property type="entry name" value="Homeodomain-like_sf"/>
</dbReference>
<feature type="DNA-binding region" description="H-T-H motif" evidence="2">
    <location>
        <begin position="38"/>
        <end position="57"/>
    </location>
</feature>
<dbReference type="Pfam" id="PF17939">
    <property type="entry name" value="TetR_C_30"/>
    <property type="match status" value="1"/>
</dbReference>
<dbReference type="PRINTS" id="PR00455">
    <property type="entry name" value="HTHTETR"/>
</dbReference>
<organism evidence="4 5">
    <name type="scientific">Sphingomonas jatrophae</name>
    <dbReference type="NCBI Taxonomy" id="1166337"/>
    <lineage>
        <taxon>Bacteria</taxon>
        <taxon>Pseudomonadati</taxon>
        <taxon>Pseudomonadota</taxon>
        <taxon>Alphaproteobacteria</taxon>
        <taxon>Sphingomonadales</taxon>
        <taxon>Sphingomonadaceae</taxon>
        <taxon>Sphingomonas</taxon>
    </lineage>
</organism>
<name>A0A1I6KHV9_9SPHN</name>
<keyword evidence="1 2" id="KW-0238">DNA-binding</keyword>
<dbReference type="PROSITE" id="PS50977">
    <property type="entry name" value="HTH_TETR_2"/>
    <property type="match status" value="1"/>
</dbReference>
<dbReference type="InterPro" id="IPR036271">
    <property type="entry name" value="Tet_transcr_reg_TetR-rel_C_sf"/>
</dbReference>
<dbReference type="GO" id="GO:0000976">
    <property type="term" value="F:transcription cis-regulatory region binding"/>
    <property type="evidence" value="ECO:0007669"/>
    <property type="project" value="TreeGrafter"/>
</dbReference>
<protein>
    <submittedName>
        <fullName evidence="4">Transcriptional regulator, TetR family</fullName>
    </submittedName>
</protein>
<dbReference type="GO" id="GO:0003700">
    <property type="term" value="F:DNA-binding transcription factor activity"/>
    <property type="evidence" value="ECO:0007669"/>
    <property type="project" value="TreeGrafter"/>
</dbReference>
<feature type="domain" description="HTH tetR-type" evidence="3">
    <location>
        <begin position="15"/>
        <end position="75"/>
    </location>
</feature>
<dbReference type="EMBL" id="FOZG01000001">
    <property type="protein sequence ID" value="SFR90832.1"/>
    <property type="molecule type" value="Genomic_DNA"/>
</dbReference>
<evidence type="ECO:0000313" key="4">
    <source>
        <dbReference type="EMBL" id="SFR90832.1"/>
    </source>
</evidence>
<dbReference type="SUPFAM" id="SSF46689">
    <property type="entry name" value="Homeodomain-like"/>
    <property type="match status" value="1"/>
</dbReference>
<dbReference type="Proteomes" id="UP000198824">
    <property type="component" value="Unassembled WGS sequence"/>
</dbReference>
<dbReference type="Pfam" id="PF00440">
    <property type="entry name" value="TetR_N"/>
    <property type="match status" value="1"/>
</dbReference>
<dbReference type="OrthoDB" id="2356263at2"/>
<dbReference type="PANTHER" id="PTHR30055">
    <property type="entry name" value="HTH-TYPE TRANSCRIPTIONAL REGULATOR RUTR"/>
    <property type="match status" value="1"/>
</dbReference>
<gene>
    <name evidence="4" type="ORF">SAMN05192580_1760</name>
</gene>
<dbReference type="AlphaFoldDB" id="A0A1I6KHV9"/>
<dbReference type="InterPro" id="IPR001647">
    <property type="entry name" value="HTH_TetR"/>
</dbReference>
<dbReference type="SUPFAM" id="SSF48498">
    <property type="entry name" value="Tetracyclin repressor-like, C-terminal domain"/>
    <property type="match status" value="1"/>
</dbReference>
<sequence>MMTEPTPAASQPVEDGAKQRIFRAAEALVAEHGFEAISTRDIVAAAGVNIAAVNYHYGTKTKLMLDIFRTRAAELNRERTRLLRIATETQPGDARAILRALIEPPTLWISDDRRVALRFLNRARSEGPLEVRETIRTDVRHLRRFVDALAAALPALPRDELLWRFHFALGVLHHNQAADYARLAILSDDACAPDDRAALLRRLLDFIAGGFGLPPAA</sequence>
<evidence type="ECO:0000259" key="3">
    <source>
        <dbReference type="PROSITE" id="PS50977"/>
    </source>
</evidence>
<proteinExistence type="predicted"/>
<dbReference type="InterPro" id="IPR050109">
    <property type="entry name" value="HTH-type_TetR-like_transc_reg"/>
</dbReference>
<dbReference type="Gene3D" id="1.10.357.10">
    <property type="entry name" value="Tetracycline Repressor, domain 2"/>
    <property type="match status" value="1"/>
</dbReference>